<dbReference type="Pfam" id="PF05686">
    <property type="entry name" value="Glyco_transf_90"/>
    <property type="match status" value="1"/>
</dbReference>
<dbReference type="EMBL" id="KN839848">
    <property type="protein sequence ID" value="KIJ63998.1"/>
    <property type="molecule type" value="Genomic_DNA"/>
</dbReference>
<name>A0A0C9W8T2_9AGAM</name>
<dbReference type="OrthoDB" id="541052at2759"/>
<gene>
    <name evidence="2" type="ORF">HYDPIDRAFT_175737</name>
</gene>
<evidence type="ECO:0000259" key="1">
    <source>
        <dbReference type="SMART" id="SM00672"/>
    </source>
</evidence>
<dbReference type="PANTHER" id="PTHR12203">
    <property type="entry name" value="KDEL LYS-ASP-GLU-LEU CONTAINING - RELATED"/>
    <property type="match status" value="1"/>
</dbReference>
<dbReference type="GO" id="GO:0016740">
    <property type="term" value="F:transferase activity"/>
    <property type="evidence" value="ECO:0007669"/>
    <property type="project" value="UniProtKB-KW"/>
</dbReference>
<feature type="domain" description="Glycosyl transferase CAP10" evidence="1">
    <location>
        <begin position="275"/>
        <end position="573"/>
    </location>
</feature>
<dbReference type="SMART" id="SM00672">
    <property type="entry name" value="CAP10"/>
    <property type="match status" value="1"/>
</dbReference>
<organism evidence="2 3">
    <name type="scientific">Hydnomerulius pinastri MD-312</name>
    <dbReference type="NCBI Taxonomy" id="994086"/>
    <lineage>
        <taxon>Eukaryota</taxon>
        <taxon>Fungi</taxon>
        <taxon>Dikarya</taxon>
        <taxon>Basidiomycota</taxon>
        <taxon>Agaricomycotina</taxon>
        <taxon>Agaricomycetes</taxon>
        <taxon>Agaricomycetidae</taxon>
        <taxon>Boletales</taxon>
        <taxon>Boletales incertae sedis</taxon>
        <taxon>Leucogyrophana</taxon>
    </lineage>
</organism>
<accession>A0A0C9W8T2</accession>
<dbReference type="InterPro" id="IPR006598">
    <property type="entry name" value="CAP10"/>
</dbReference>
<evidence type="ECO:0000313" key="3">
    <source>
        <dbReference type="Proteomes" id="UP000053820"/>
    </source>
</evidence>
<keyword evidence="3" id="KW-1185">Reference proteome</keyword>
<sequence length="578" mass="66171">MYSLSVLCGTRPSDRGTEALQNTESYPSAPGKTPVKLLRTFEPRVVAVIANAVHGAFPPHTFRDDGLLVVNPEGRHPIFDMVERAEKQWEQKLKAASKTYLQAVTEYRRRYRRSPPPGFDRWWSYVKKNGVQLPDEYDQIYHDLEPFWGIKTVDLKAIQREWEDHRDSYTLAKKLPNDPNLRRELLTGAYQMVELMEAVQHLLPPFRAVFSPHDNPNVFVAHALKAAALVAANSQTKIRMRDLPRPHYNGWLSACSPNSSALVSSDPAPPDTKTFIYDHRATMDVCNHPTLLRQHGQLLSHGIGPGSLHSIVPQFSYSSTSLHMDIHVTPTLSWVDDIPRRDDPKFEDKADRRLLWRGAETGIRHDHTKEWRLSHRDRLVAWANELNGTTRVLRSPVSETERVGSGEDIQMSSLNPAMLDIAFAGQPLSCSKSKDQCELLLASYEWRPKQSIAEAGQYKYIMDVDGNGWSSRFKRLMTSNSLIFKSTIYPEWYSDRVAPWVHYVPVKVDYSDLHDSLSFFRGNLVTGQGAHEEMASKIARAGREWSKSFWRKEDMIAYMFRLFLEYARVMSNDRDSSG</sequence>
<keyword evidence="2" id="KW-0808">Transferase</keyword>
<reference evidence="2 3" key="1">
    <citation type="submission" date="2014-04" db="EMBL/GenBank/DDBJ databases">
        <title>Evolutionary Origins and Diversification of the Mycorrhizal Mutualists.</title>
        <authorList>
            <consortium name="DOE Joint Genome Institute"/>
            <consortium name="Mycorrhizal Genomics Consortium"/>
            <person name="Kohler A."/>
            <person name="Kuo A."/>
            <person name="Nagy L.G."/>
            <person name="Floudas D."/>
            <person name="Copeland A."/>
            <person name="Barry K.W."/>
            <person name="Cichocki N."/>
            <person name="Veneault-Fourrey C."/>
            <person name="LaButti K."/>
            <person name="Lindquist E.A."/>
            <person name="Lipzen A."/>
            <person name="Lundell T."/>
            <person name="Morin E."/>
            <person name="Murat C."/>
            <person name="Riley R."/>
            <person name="Ohm R."/>
            <person name="Sun H."/>
            <person name="Tunlid A."/>
            <person name="Henrissat B."/>
            <person name="Grigoriev I.V."/>
            <person name="Hibbett D.S."/>
            <person name="Martin F."/>
        </authorList>
    </citation>
    <scope>NUCLEOTIDE SEQUENCE [LARGE SCALE GENOMIC DNA]</scope>
    <source>
        <strain evidence="2 3">MD-312</strain>
    </source>
</reference>
<dbReference type="Proteomes" id="UP000053820">
    <property type="component" value="Unassembled WGS sequence"/>
</dbReference>
<dbReference type="HOGENOM" id="CLU_005027_3_2_1"/>
<dbReference type="AlphaFoldDB" id="A0A0C9W8T2"/>
<proteinExistence type="predicted"/>
<protein>
    <submittedName>
        <fullName evidence="2">Glycosyltransferase family 90 protein</fullName>
    </submittedName>
</protein>
<evidence type="ECO:0000313" key="2">
    <source>
        <dbReference type="EMBL" id="KIJ63998.1"/>
    </source>
</evidence>
<dbReference type="InterPro" id="IPR051091">
    <property type="entry name" value="O-Glucosyltr/Glycosyltrsf_90"/>
</dbReference>
<dbReference type="PANTHER" id="PTHR12203:SF118">
    <property type="entry name" value="BETA-1,2-XYLOSYLTRANSFERASE 1"/>
    <property type="match status" value="1"/>
</dbReference>